<dbReference type="SUPFAM" id="SSF53335">
    <property type="entry name" value="S-adenosyl-L-methionine-dependent methyltransferases"/>
    <property type="match status" value="1"/>
</dbReference>
<dbReference type="InterPro" id="IPR029063">
    <property type="entry name" value="SAM-dependent_MTases_sf"/>
</dbReference>
<feature type="domain" description="Methyltransferase FkbM" evidence="1">
    <location>
        <begin position="265"/>
        <end position="318"/>
    </location>
</feature>
<dbReference type="InterPro" id="IPR006342">
    <property type="entry name" value="FkbM_mtfrase"/>
</dbReference>
<dbReference type="EMBL" id="PTIW01000003">
    <property type="protein sequence ID" value="PPK62521.1"/>
    <property type="molecule type" value="Genomic_DNA"/>
</dbReference>
<dbReference type="NCBIfam" id="TIGR01444">
    <property type="entry name" value="fkbM_fam"/>
    <property type="match status" value="1"/>
</dbReference>
<dbReference type="GO" id="GO:0008168">
    <property type="term" value="F:methyltransferase activity"/>
    <property type="evidence" value="ECO:0007669"/>
    <property type="project" value="UniProtKB-KW"/>
</dbReference>
<sequence length="366" mass="42922">MLNLIDETYINKKDKELVEEFLYSFTKKKFILGINKYTKSIQKHVQIDGIIDDFTRVQSSRKKSIYKIDEVPKDALILSVSTGSPLEVKNVLDKKGFENINYLSFYKYSKIDKELLAKPPFITDFEDDFKNNKIEYEKVYNLLCDEKSKEVFTKVINFKISFDFDFMQGFTNNHKEQYFDKELVPNIKDIVFLDGGSYVGDTIPQIISNFPDFKKIYCIEPNNLHINIAKKNFSKYENIEFINCGLGNKKIENMTNQKLQNNCAHDYQASNINTIDNLINEKVDFIKLDIEGAEQDALIGAKNTIKENQAILAICIYHKAQDWYKIPQIVLDINPNYKIYLRHYMEGIFETVMYFIPLNSDFYKSY</sequence>
<name>A0AB36ZXG6_9BACT</name>
<dbReference type="Gene3D" id="3.40.50.150">
    <property type="entry name" value="Vaccinia Virus protein VP39"/>
    <property type="match status" value="1"/>
</dbReference>
<dbReference type="GO" id="GO:0032259">
    <property type="term" value="P:methylation"/>
    <property type="evidence" value="ECO:0007669"/>
    <property type="project" value="UniProtKB-KW"/>
</dbReference>
<evidence type="ECO:0000259" key="1">
    <source>
        <dbReference type="Pfam" id="PF05050"/>
    </source>
</evidence>
<dbReference type="AlphaFoldDB" id="A0AB36ZXG6"/>
<evidence type="ECO:0000313" key="3">
    <source>
        <dbReference type="Proteomes" id="UP000239861"/>
    </source>
</evidence>
<gene>
    <name evidence="2" type="ORF">B0F89_103113</name>
</gene>
<organism evidence="2 3">
    <name type="scientific">Malaciobacter marinus</name>
    <dbReference type="NCBI Taxonomy" id="505249"/>
    <lineage>
        <taxon>Bacteria</taxon>
        <taxon>Pseudomonadati</taxon>
        <taxon>Campylobacterota</taxon>
        <taxon>Epsilonproteobacteria</taxon>
        <taxon>Campylobacterales</taxon>
        <taxon>Arcobacteraceae</taxon>
        <taxon>Malaciobacter</taxon>
    </lineage>
</organism>
<reference evidence="2 3" key="1">
    <citation type="submission" date="2018-02" db="EMBL/GenBank/DDBJ databases">
        <title>Subsurface microbial communities from deep shales in Ohio and West Virginia, USA.</title>
        <authorList>
            <person name="Wrighton K."/>
        </authorList>
    </citation>
    <scope>NUCLEOTIDE SEQUENCE [LARGE SCALE GENOMIC DNA]</scope>
    <source>
        <strain evidence="2 3">MARC-MIP3H16</strain>
    </source>
</reference>
<keyword evidence="2" id="KW-0489">Methyltransferase</keyword>
<dbReference type="RefSeq" id="WP_104411789.1">
    <property type="nucleotide sequence ID" value="NZ_PTIW01000003.1"/>
</dbReference>
<comment type="caution">
    <text evidence="2">The sequence shown here is derived from an EMBL/GenBank/DDBJ whole genome shotgun (WGS) entry which is preliminary data.</text>
</comment>
<protein>
    <submittedName>
        <fullName evidence="2">FkbM family methyltransferase</fullName>
    </submittedName>
</protein>
<keyword evidence="2" id="KW-0808">Transferase</keyword>
<evidence type="ECO:0000313" key="2">
    <source>
        <dbReference type="EMBL" id="PPK62521.1"/>
    </source>
</evidence>
<accession>A0AB36ZXG6</accession>
<dbReference type="Pfam" id="PF05050">
    <property type="entry name" value="Methyltransf_21"/>
    <property type="match status" value="1"/>
</dbReference>
<dbReference type="Proteomes" id="UP000239861">
    <property type="component" value="Unassembled WGS sequence"/>
</dbReference>
<proteinExistence type="predicted"/>